<evidence type="ECO:0000256" key="2">
    <source>
        <dbReference type="SAM" id="SignalP"/>
    </source>
</evidence>
<sequence>MRNFLKNLTDLVFLVNMIIGAIHCSWDPYEVLGLKRGASIPDIRRAYKQSAREWHPDKNKNENAESKFVEVNKAYELLSDPLRRKLFDQKGVVDDSLNRNIHSSNNGFGDGQSFFSEHGGFRFQFKMSEMTTFHQYRITLRRYENLIFPQSQSQAYLILIYSEWCLMCLHVLPMWQRLIEDLNPIGINLATVHFDQEVELANKLGGRRGELPHVALVMDSRISYYNDDELSTSNVIEFIRSRFSRNLIISVNDKNVNEFIGGWKDNKVRVLLFGKLELVRLRYLTLAFKYRSHAIFGYSQLGLEATRSAVEKFAIPSKLDSLLLFQEDHDRPAAKLSMTDLPYSTLKDVIETNKYLQLPRLSSQIMLDSLCPPESSNVRRRLCAILVTDDQEEDDEAREQLRRFTRKFKFSRDRIVFSYVFREKQTEFLRALLEDGRSQAETTTKIVIVWRQDIQRLSFSWLSQPFVSGSDNWNSSVDHLHRTLTKIMGTAQPLAHTAVIKELVDEYSQGILGRIAMRLVTTAEVLRDHFTRQELLAVGSVIGTVLFIAAVGYVMTYLVRLEEETIRKKNKRLSKTPRPATTELKLHELRSETYNGMVRLLKPGCRTVVLLLDNESMNVLIPKFHKAVWPYRKNKSLLFGWMNIDRGLSWYSRLLNLALKIVDEDEGIDVTLDSNAVKPKNCVGTVVSLNGHRRYFCIYHARHPECVSDSGAKRMQNMARRLTVSNGVINGVGGAFMGFDTSQEDSENSDVEKGEQLKTSDKEPLITNGLGIQTQRVSTDFALEGLSNWLDRLFEGTTQRYNINYWPDFGNF</sequence>
<dbReference type="InterPro" id="IPR018253">
    <property type="entry name" value="DnaJ_domain_CS"/>
</dbReference>
<feature type="transmembrane region" description="Helical" evidence="1">
    <location>
        <begin position="535"/>
        <end position="559"/>
    </location>
</feature>
<keyword evidence="1" id="KW-1133">Transmembrane helix</keyword>
<name>A0A4Y7M542_9CRUS</name>
<dbReference type="PRINTS" id="PR00625">
    <property type="entry name" value="JDOMAIN"/>
</dbReference>
<feature type="chain" id="PRO_5021445079" evidence="2">
    <location>
        <begin position="25"/>
        <end position="812"/>
    </location>
</feature>
<dbReference type="SMART" id="SM00271">
    <property type="entry name" value="DnaJ"/>
    <property type="match status" value="1"/>
</dbReference>
<accession>A0A4Y7M542</accession>
<gene>
    <name evidence="4" type="primary">EOG090X049L</name>
</gene>
<dbReference type="PANTHER" id="PTHR44303:SF2">
    <property type="entry name" value="DNAJ HOMOLOG SUBFAMILY C MEMBER 16"/>
    <property type="match status" value="1"/>
</dbReference>
<keyword evidence="1" id="KW-0472">Membrane</keyword>
<dbReference type="AlphaFoldDB" id="A0A4Y7M542"/>
<dbReference type="InterPro" id="IPR001623">
    <property type="entry name" value="DnaJ_domain"/>
</dbReference>
<dbReference type="SUPFAM" id="SSF52833">
    <property type="entry name" value="Thioredoxin-like"/>
    <property type="match status" value="1"/>
</dbReference>
<proteinExistence type="evidence at transcript level"/>
<dbReference type="InterPro" id="IPR052448">
    <property type="entry name" value="DnaJ_C16_autophagy_reg"/>
</dbReference>
<dbReference type="InterPro" id="IPR036869">
    <property type="entry name" value="J_dom_sf"/>
</dbReference>
<evidence type="ECO:0000259" key="3">
    <source>
        <dbReference type="PROSITE" id="PS50076"/>
    </source>
</evidence>
<keyword evidence="1" id="KW-0812">Transmembrane</keyword>
<feature type="domain" description="J" evidence="3">
    <location>
        <begin position="27"/>
        <end position="91"/>
    </location>
</feature>
<dbReference type="PROSITE" id="PS50076">
    <property type="entry name" value="DNAJ_2"/>
    <property type="match status" value="1"/>
</dbReference>
<dbReference type="PROSITE" id="PS00636">
    <property type="entry name" value="DNAJ_1"/>
    <property type="match status" value="1"/>
</dbReference>
<dbReference type="Gene3D" id="1.10.287.110">
    <property type="entry name" value="DnaJ domain"/>
    <property type="match status" value="1"/>
</dbReference>
<feature type="signal peptide" evidence="2">
    <location>
        <begin position="1"/>
        <end position="24"/>
    </location>
</feature>
<dbReference type="PANTHER" id="PTHR44303">
    <property type="entry name" value="DNAJ HOMOLOG SUBFAMILY C MEMBER 16"/>
    <property type="match status" value="1"/>
</dbReference>
<dbReference type="InterPro" id="IPR036249">
    <property type="entry name" value="Thioredoxin-like_sf"/>
</dbReference>
<dbReference type="CDD" id="cd06257">
    <property type="entry name" value="DnaJ"/>
    <property type="match status" value="1"/>
</dbReference>
<evidence type="ECO:0000313" key="4">
    <source>
        <dbReference type="EMBL" id="SVE75684.1"/>
    </source>
</evidence>
<reference evidence="4" key="1">
    <citation type="submission" date="2018-08" db="EMBL/GenBank/DDBJ databases">
        <authorList>
            <person name="Cornetti L."/>
        </authorList>
    </citation>
    <scope>NUCLEOTIDE SEQUENCE</scope>
    <source>
        <strain evidence="4">PT-GA-1</strain>
    </source>
</reference>
<keyword evidence="2" id="KW-0732">Signal</keyword>
<protein>
    <submittedName>
        <fullName evidence="4">EOG090X049L</fullName>
    </submittedName>
</protein>
<dbReference type="Gene3D" id="3.40.30.10">
    <property type="entry name" value="Glutaredoxin"/>
    <property type="match status" value="1"/>
</dbReference>
<dbReference type="Pfam" id="PF00226">
    <property type="entry name" value="DnaJ"/>
    <property type="match status" value="1"/>
</dbReference>
<organism evidence="4">
    <name type="scientific">Daphnia hispanica</name>
    <dbReference type="NCBI Taxonomy" id="575233"/>
    <lineage>
        <taxon>Eukaryota</taxon>
        <taxon>Metazoa</taxon>
        <taxon>Ecdysozoa</taxon>
        <taxon>Arthropoda</taxon>
        <taxon>Crustacea</taxon>
        <taxon>Branchiopoda</taxon>
        <taxon>Diplostraca</taxon>
        <taxon>Cladocera</taxon>
        <taxon>Anomopoda</taxon>
        <taxon>Daphniidae</taxon>
        <taxon>Daphnia</taxon>
    </lineage>
</organism>
<dbReference type="SUPFAM" id="SSF46565">
    <property type="entry name" value="Chaperone J-domain"/>
    <property type="match status" value="1"/>
</dbReference>
<evidence type="ECO:0000256" key="1">
    <source>
        <dbReference type="SAM" id="Phobius"/>
    </source>
</evidence>
<dbReference type="EMBL" id="LR006065">
    <property type="protein sequence ID" value="SVE75684.1"/>
    <property type="molecule type" value="mRNA"/>
</dbReference>